<keyword evidence="2" id="KW-0560">Oxidoreductase</keyword>
<dbReference type="CDD" id="cd02000">
    <property type="entry name" value="TPP_E1_PDC_ADC_BCADC"/>
    <property type="match status" value="1"/>
</dbReference>
<gene>
    <name evidence="7" type="ORF">EH32_01050</name>
</gene>
<evidence type="ECO:0000256" key="5">
    <source>
        <dbReference type="ARBA" id="ARBA00051231"/>
    </source>
</evidence>
<evidence type="ECO:0000256" key="3">
    <source>
        <dbReference type="ARBA" id="ARBA00023052"/>
    </source>
</evidence>
<dbReference type="GO" id="GO:0006086">
    <property type="term" value="P:pyruvate decarboxylation to acetyl-CoA"/>
    <property type="evidence" value="ECO:0007669"/>
    <property type="project" value="TreeGrafter"/>
</dbReference>
<dbReference type="GO" id="GO:0004739">
    <property type="term" value="F:pyruvate dehydrogenase (acetyl-transferring) activity"/>
    <property type="evidence" value="ECO:0007669"/>
    <property type="project" value="UniProtKB-EC"/>
</dbReference>
<dbReference type="PATRIC" id="fig|39960.10.peg.597"/>
<comment type="catalytic activity">
    <reaction evidence="5">
        <text>N(6)-[(R)-lipoyl]-L-lysyl-[protein] + pyruvate + H(+) = N(6)-[(R)-S(8)-acetyldihydrolipoyl]-L-lysyl-[protein] + CO2</text>
        <dbReference type="Rhea" id="RHEA:19189"/>
        <dbReference type="Rhea" id="RHEA-COMP:10474"/>
        <dbReference type="Rhea" id="RHEA-COMP:10478"/>
        <dbReference type="ChEBI" id="CHEBI:15361"/>
        <dbReference type="ChEBI" id="CHEBI:15378"/>
        <dbReference type="ChEBI" id="CHEBI:16526"/>
        <dbReference type="ChEBI" id="CHEBI:83099"/>
        <dbReference type="ChEBI" id="CHEBI:83111"/>
        <dbReference type="EC" id="1.2.4.1"/>
    </reaction>
</comment>
<accession>A0A074MHR1</accession>
<evidence type="ECO:0000256" key="1">
    <source>
        <dbReference type="ARBA" id="ARBA00001964"/>
    </source>
</evidence>
<keyword evidence="8" id="KW-1185">Reference proteome</keyword>
<name>A0A074MHR1_9SPHN</name>
<protein>
    <submittedName>
        <fullName evidence="7">ABC transporter substrate-binding protein</fullName>
    </submittedName>
</protein>
<sequence length="321" mass="34180">MQLDRPTLIEAYRRMRLIRDFEDNVQAQFEQGRIPGFVHLYAGQEASAVGVCLHLSDEDYIGSTHRGHGHCIAKGCDVTGMMKEIFGREGGLCRGKGGSMHIADLDKGMLGANAIVGGNPPLVVGAALTVKTKGLPHVAVSFTGDGGSNQGTTFEAMNLAVVLNLPAIFVFENNGYGEGTGVSYAVGADSIADRAAGFGMPAKAVDGRDFFAVFEAAREAIERARTGGGPSAIEVTCMRQHGHFIGDAQAYRSREELERVRADDPLRLFRERVTGEGRLDAPDLDAVDAECAKAIADAIEAAESAPVPSEDELTTDVYVSY</sequence>
<comment type="function">
    <text evidence="4">The pyruvate dehydrogenase complex catalyzes the overall conversion of pyruvate to acetyl-CoA and CO(2). It contains multiple copies of three enzymatic components: pyruvate dehydrogenase (E1), dihydrolipoamide acetyltransferase (E2) and lipoamide dehydrogenase (E3).</text>
</comment>
<evidence type="ECO:0000259" key="6">
    <source>
        <dbReference type="Pfam" id="PF00676"/>
    </source>
</evidence>
<dbReference type="EMBL" id="JMIX01000010">
    <property type="protein sequence ID" value="KEO92360.1"/>
    <property type="molecule type" value="Genomic_DNA"/>
</dbReference>
<dbReference type="PANTHER" id="PTHR11516:SF60">
    <property type="entry name" value="PYRUVATE DEHYDROGENASE E1 COMPONENT SUBUNIT ALPHA"/>
    <property type="match status" value="1"/>
</dbReference>
<comment type="caution">
    <text evidence="7">The sequence shown here is derived from an EMBL/GenBank/DDBJ whole genome shotgun (WGS) entry which is preliminary data.</text>
</comment>
<dbReference type="SUPFAM" id="SSF52518">
    <property type="entry name" value="Thiamin diphosphate-binding fold (THDP-binding)"/>
    <property type="match status" value="1"/>
</dbReference>
<evidence type="ECO:0000256" key="2">
    <source>
        <dbReference type="ARBA" id="ARBA00023002"/>
    </source>
</evidence>
<dbReference type="PANTHER" id="PTHR11516">
    <property type="entry name" value="PYRUVATE DEHYDROGENASE E1 COMPONENT, ALPHA SUBUNIT BACTERIAL AND ORGANELLAR"/>
    <property type="match status" value="1"/>
</dbReference>
<dbReference type="RefSeq" id="WP_034905464.1">
    <property type="nucleotide sequence ID" value="NZ_CP017057.1"/>
</dbReference>
<dbReference type="InterPro" id="IPR001017">
    <property type="entry name" value="DH_E1"/>
</dbReference>
<evidence type="ECO:0000313" key="8">
    <source>
        <dbReference type="Proteomes" id="UP000027866"/>
    </source>
</evidence>
<dbReference type="KEGG" id="elq:Ga0102493_111517"/>
<dbReference type="InterPro" id="IPR029061">
    <property type="entry name" value="THDP-binding"/>
</dbReference>
<dbReference type="AlphaFoldDB" id="A0A074MHR1"/>
<proteinExistence type="predicted"/>
<dbReference type="OrthoDB" id="9766715at2"/>
<comment type="cofactor">
    <cofactor evidence="1">
        <name>thiamine diphosphate</name>
        <dbReference type="ChEBI" id="CHEBI:58937"/>
    </cofactor>
</comment>
<feature type="domain" description="Dehydrogenase E1 component" evidence="6">
    <location>
        <begin position="13"/>
        <end position="308"/>
    </location>
</feature>
<dbReference type="Proteomes" id="UP000027866">
    <property type="component" value="Unassembled WGS sequence"/>
</dbReference>
<evidence type="ECO:0000256" key="4">
    <source>
        <dbReference type="ARBA" id="ARBA00025211"/>
    </source>
</evidence>
<keyword evidence="3" id="KW-0786">Thiamine pyrophosphate</keyword>
<dbReference type="Gene3D" id="3.40.50.970">
    <property type="match status" value="1"/>
</dbReference>
<dbReference type="Pfam" id="PF00676">
    <property type="entry name" value="E1_dh"/>
    <property type="match status" value="1"/>
</dbReference>
<evidence type="ECO:0000313" key="7">
    <source>
        <dbReference type="EMBL" id="KEO92360.1"/>
    </source>
</evidence>
<dbReference type="InterPro" id="IPR050642">
    <property type="entry name" value="PDH_E1_Alpha_Subunit"/>
</dbReference>
<organism evidence="7 8">
    <name type="scientific">Erythrobacter litoralis</name>
    <dbReference type="NCBI Taxonomy" id="39960"/>
    <lineage>
        <taxon>Bacteria</taxon>
        <taxon>Pseudomonadati</taxon>
        <taxon>Pseudomonadota</taxon>
        <taxon>Alphaproteobacteria</taxon>
        <taxon>Sphingomonadales</taxon>
        <taxon>Erythrobacteraceae</taxon>
        <taxon>Erythrobacter/Porphyrobacter group</taxon>
        <taxon>Erythrobacter</taxon>
    </lineage>
</organism>
<reference evidence="7 8" key="1">
    <citation type="submission" date="2014-04" db="EMBL/GenBank/DDBJ databases">
        <title>A comprehensive comparison of genomes of Erythrobacter spp. Strains.</title>
        <authorList>
            <person name="Zheng Q."/>
        </authorList>
    </citation>
    <scope>NUCLEOTIDE SEQUENCE [LARGE SCALE GENOMIC DNA]</scope>
    <source>
        <strain evidence="7 8">DSM 8509</strain>
    </source>
</reference>